<feature type="binding site" evidence="9">
    <location>
        <position position="15"/>
    </location>
    <ligand>
        <name>UTP</name>
        <dbReference type="ChEBI" id="CHEBI:46398"/>
    </ligand>
</feature>
<feature type="binding site" evidence="9">
    <location>
        <position position="73"/>
    </location>
    <ligand>
        <name>ATP</name>
        <dbReference type="ChEBI" id="CHEBI:30616"/>
    </ligand>
</feature>
<keyword evidence="5 9" id="KW-0067">ATP-binding</keyword>
<feature type="domain" description="CTP synthase N-terminal" evidence="11">
    <location>
        <begin position="5"/>
        <end position="267"/>
    </location>
</feature>
<dbReference type="EC" id="6.3.4.2" evidence="9"/>
<proteinExistence type="inferred from homology"/>
<evidence type="ECO:0000313" key="13">
    <source>
        <dbReference type="Proteomes" id="UP001220010"/>
    </source>
</evidence>
<comment type="catalytic activity">
    <reaction evidence="9">
        <text>L-glutamine + H2O = L-glutamate + NH4(+)</text>
        <dbReference type="Rhea" id="RHEA:15889"/>
        <dbReference type="ChEBI" id="CHEBI:15377"/>
        <dbReference type="ChEBI" id="CHEBI:28938"/>
        <dbReference type="ChEBI" id="CHEBI:29985"/>
        <dbReference type="ChEBI" id="CHEBI:58359"/>
    </reaction>
</comment>
<dbReference type="InterPro" id="IPR017926">
    <property type="entry name" value="GATASE"/>
</dbReference>
<keyword evidence="13" id="KW-1185">Reference proteome</keyword>
<comment type="pathway">
    <text evidence="1 9">Pyrimidine metabolism; CTP biosynthesis via de novo pathway; CTP from UDP: step 2/2.</text>
</comment>
<dbReference type="CDD" id="cd01746">
    <property type="entry name" value="GATase1_CTP_Synthase"/>
    <property type="match status" value="1"/>
</dbReference>
<evidence type="ECO:0000313" key="12">
    <source>
        <dbReference type="EMBL" id="MDF0590270.1"/>
    </source>
</evidence>
<feature type="binding site" evidence="9">
    <location>
        <position position="15"/>
    </location>
    <ligand>
        <name>CTP</name>
        <dbReference type="ChEBI" id="CHEBI:37563"/>
        <note>allosteric inhibitor</note>
    </ligand>
</feature>
<evidence type="ECO:0000256" key="9">
    <source>
        <dbReference type="HAMAP-Rule" id="MF_01227"/>
    </source>
</evidence>
<name>A0ABT5X6F9_9EURY</name>
<evidence type="ECO:0000259" key="11">
    <source>
        <dbReference type="Pfam" id="PF06418"/>
    </source>
</evidence>
<comment type="catalytic activity">
    <reaction evidence="8 9">
        <text>UTP + L-glutamine + ATP + H2O = CTP + L-glutamate + ADP + phosphate + 2 H(+)</text>
        <dbReference type="Rhea" id="RHEA:26426"/>
        <dbReference type="ChEBI" id="CHEBI:15377"/>
        <dbReference type="ChEBI" id="CHEBI:15378"/>
        <dbReference type="ChEBI" id="CHEBI:29985"/>
        <dbReference type="ChEBI" id="CHEBI:30616"/>
        <dbReference type="ChEBI" id="CHEBI:37563"/>
        <dbReference type="ChEBI" id="CHEBI:43474"/>
        <dbReference type="ChEBI" id="CHEBI:46398"/>
        <dbReference type="ChEBI" id="CHEBI:58359"/>
        <dbReference type="ChEBI" id="CHEBI:456216"/>
        <dbReference type="EC" id="6.3.4.2"/>
    </reaction>
</comment>
<dbReference type="InterPro" id="IPR004468">
    <property type="entry name" value="CTP_synthase"/>
</dbReference>
<dbReference type="Gene3D" id="3.40.50.880">
    <property type="match status" value="1"/>
</dbReference>
<dbReference type="PROSITE" id="PS51273">
    <property type="entry name" value="GATASE_TYPE_1"/>
    <property type="match status" value="1"/>
</dbReference>
<dbReference type="Pfam" id="PF06418">
    <property type="entry name" value="CTP_synth_N"/>
    <property type="match status" value="1"/>
</dbReference>
<feature type="binding site" evidence="9">
    <location>
        <begin position="188"/>
        <end position="193"/>
    </location>
    <ligand>
        <name>CTP</name>
        <dbReference type="ChEBI" id="CHEBI:37563"/>
        <note>allosteric inhibitor</note>
    </ligand>
</feature>
<gene>
    <name evidence="9 12" type="primary">pyrG</name>
    <name evidence="12" type="ORF">P0O15_03660</name>
</gene>
<evidence type="ECO:0000256" key="6">
    <source>
        <dbReference type="ARBA" id="ARBA00022962"/>
    </source>
</evidence>
<feature type="binding site" evidence="9">
    <location>
        <begin position="150"/>
        <end position="152"/>
    </location>
    <ligand>
        <name>CTP</name>
        <dbReference type="ChEBI" id="CHEBI:37563"/>
        <note>allosteric inhibitor</note>
    </ligand>
</feature>
<dbReference type="PANTHER" id="PTHR11550">
    <property type="entry name" value="CTP SYNTHASE"/>
    <property type="match status" value="1"/>
</dbReference>
<organism evidence="12 13">
    <name type="scientific">Candidatus Methanocrinis natronophilus</name>
    <dbReference type="NCBI Taxonomy" id="3033396"/>
    <lineage>
        <taxon>Archaea</taxon>
        <taxon>Methanobacteriati</taxon>
        <taxon>Methanobacteriota</taxon>
        <taxon>Stenosarchaea group</taxon>
        <taxon>Methanomicrobia</taxon>
        <taxon>Methanotrichales</taxon>
        <taxon>Methanotrichaceae</taxon>
        <taxon>Methanocrinis</taxon>
    </lineage>
</organism>
<dbReference type="RefSeq" id="WP_316966023.1">
    <property type="nucleotide sequence ID" value="NZ_JARFPK010000010.1"/>
</dbReference>
<protein>
    <recommendedName>
        <fullName evidence="9">CTP synthase</fullName>
        <ecNumber evidence="9">6.3.4.2</ecNumber>
    </recommendedName>
    <alternativeName>
        <fullName evidence="9">Cytidine 5'-triphosphate synthase</fullName>
    </alternativeName>
    <alternativeName>
        <fullName evidence="9">Cytidine triphosphate synthetase</fullName>
        <shortName evidence="9">CTP synthetase</shortName>
        <shortName evidence="9">CTPS</shortName>
    </alternativeName>
    <alternativeName>
        <fullName evidence="9">UTP--ammonia ligase</fullName>
    </alternativeName>
</protein>
<keyword evidence="7 9" id="KW-0665">Pyrimidine biosynthesis</keyword>
<accession>A0ABT5X6F9</accession>
<evidence type="ECO:0000256" key="2">
    <source>
        <dbReference type="ARBA" id="ARBA00007533"/>
    </source>
</evidence>
<dbReference type="EMBL" id="JARFPK010000010">
    <property type="protein sequence ID" value="MDF0590270.1"/>
    <property type="molecule type" value="Genomic_DNA"/>
</dbReference>
<feature type="active site" description="Nucleophile; for glutamine hydrolysis" evidence="9">
    <location>
        <position position="387"/>
    </location>
</feature>
<feature type="region of interest" description="Amidoligase domain" evidence="9">
    <location>
        <begin position="1"/>
        <end position="267"/>
    </location>
</feature>
<evidence type="ECO:0000259" key="10">
    <source>
        <dbReference type="Pfam" id="PF00117"/>
    </source>
</evidence>
<keyword evidence="3 9" id="KW-0436">Ligase</keyword>
<feature type="binding site" evidence="9">
    <location>
        <position position="224"/>
    </location>
    <ligand>
        <name>UTP</name>
        <dbReference type="ChEBI" id="CHEBI:46398"/>
    </ligand>
</feature>
<feature type="binding site" evidence="9">
    <location>
        <position position="242"/>
    </location>
    <ligand>
        <name>ATP</name>
        <dbReference type="ChEBI" id="CHEBI:30616"/>
    </ligand>
</feature>
<dbReference type="NCBIfam" id="NF003792">
    <property type="entry name" value="PRK05380.1"/>
    <property type="match status" value="1"/>
</dbReference>
<keyword evidence="9" id="KW-0479">Metal-binding</keyword>
<feature type="binding site" evidence="9">
    <location>
        <begin position="188"/>
        <end position="193"/>
    </location>
    <ligand>
        <name>UTP</name>
        <dbReference type="ChEBI" id="CHEBI:46398"/>
    </ligand>
</feature>
<dbReference type="SUPFAM" id="SSF52317">
    <property type="entry name" value="Class I glutamine amidotransferase-like"/>
    <property type="match status" value="1"/>
</dbReference>
<evidence type="ECO:0000256" key="5">
    <source>
        <dbReference type="ARBA" id="ARBA00022840"/>
    </source>
</evidence>
<feature type="binding site" evidence="9">
    <location>
        <position position="73"/>
    </location>
    <ligand>
        <name>Mg(2+)</name>
        <dbReference type="ChEBI" id="CHEBI:18420"/>
    </ligand>
</feature>
<feature type="binding site" evidence="9">
    <location>
        <position position="411"/>
    </location>
    <ligand>
        <name>L-glutamine</name>
        <dbReference type="ChEBI" id="CHEBI:58359"/>
    </ligand>
</feature>
<feature type="binding site" evidence="9">
    <location>
        <begin position="388"/>
        <end position="391"/>
    </location>
    <ligand>
        <name>L-glutamine</name>
        <dbReference type="ChEBI" id="CHEBI:58359"/>
    </ligand>
</feature>
<dbReference type="NCBIfam" id="TIGR00337">
    <property type="entry name" value="PyrG"/>
    <property type="match status" value="1"/>
</dbReference>
<comment type="subunit">
    <text evidence="9">Homotetramer.</text>
</comment>
<evidence type="ECO:0000256" key="3">
    <source>
        <dbReference type="ARBA" id="ARBA00022598"/>
    </source>
</evidence>
<comment type="catalytic activity">
    <reaction evidence="9">
        <text>UTP + NH4(+) + ATP = CTP + ADP + phosphate + 2 H(+)</text>
        <dbReference type="Rhea" id="RHEA:16597"/>
        <dbReference type="ChEBI" id="CHEBI:15378"/>
        <dbReference type="ChEBI" id="CHEBI:28938"/>
        <dbReference type="ChEBI" id="CHEBI:30616"/>
        <dbReference type="ChEBI" id="CHEBI:37563"/>
        <dbReference type="ChEBI" id="CHEBI:43474"/>
        <dbReference type="ChEBI" id="CHEBI:46398"/>
        <dbReference type="ChEBI" id="CHEBI:456216"/>
    </reaction>
</comment>
<comment type="similarity">
    <text evidence="2 9">Belongs to the CTP synthase family.</text>
</comment>
<feature type="active site" evidence="9">
    <location>
        <position position="510"/>
    </location>
</feature>
<evidence type="ECO:0000256" key="4">
    <source>
        <dbReference type="ARBA" id="ARBA00022741"/>
    </source>
</evidence>
<sequence length="539" mass="59923">MISARYIVVTGGVMSGLGKGITAASIGRMLMEQGYKVTAIKIDPYINIDAGLMSPFQHGEVFVLKDGGEVDLDLGNYERFLDVELTRDHNITTGKVYKSVIEKERRGEYLGKTVQIIPHVTNEIKERIRAVAKESGCHVCVVEVGGTVGDIEGMPFLEAMRQLRNEEMGNIAFVHVTLAPTTTDGEQKTKPTQHSVKEMRALGLQPDIVAVRCTKPLREETKSKISLFCDVSVEGVVSNHDVDDVYKVPLLLDEQRTPLYLMKMLRLYPQEHRTDWVELIEKMVAVRDSVRMAIVGKYTAGSQGTTHMEDTYLSIREALKHAGIEAGAWPAITWIDAEDLEKRSTEAVLGEFDGILVPGGFGARGTAGKMAAIKFARENAVPYLGICFGMQLAVVEFSKNVLGLAAASSTEFGETPHPVITILPEQEGVEDMGATMRLGDYEAILRKGSLAEEIYGTLRIVERHRHRYEVNPEYIPRIEEKGMIFSGKNRNRMEIAEIPGHPFFFATQFHPEMKSRPGRPSPPFLAFVRAMRERAGKRG</sequence>
<evidence type="ECO:0000256" key="8">
    <source>
        <dbReference type="ARBA" id="ARBA00047781"/>
    </source>
</evidence>
<dbReference type="InterPro" id="IPR029062">
    <property type="entry name" value="Class_I_gatase-like"/>
</dbReference>
<dbReference type="CDD" id="cd03113">
    <property type="entry name" value="CTPS_N"/>
    <property type="match status" value="1"/>
</dbReference>
<dbReference type="HAMAP" id="MF_01227">
    <property type="entry name" value="PyrG"/>
    <property type="match status" value="1"/>
</dbReference>
<comment type="activity regulation">
    <text evidence="9">Allosterically activated by GTP, when glutamine is the substrate; GTP has no effect on the reaction when ammonia is the substrate. The allosteric effector GTP functions by stabilizing the protein conformation that binds the tetrahedral intermediate(s) formed during glutamine hydrolysis. Inhibited by the product CTP, via allosteric rather than competitive inhibition.</text>
</comment>
<keyword evidence="9" id="KW-0460">Magnesium</keyword>
<reference evidence="12 13" key="1">
    <citation type="submission" date="2023-03" db="EMBL/GenBank/DDBJ databases">
        <title>WGS of Methanotrichaceae archaeon Mx.</title>
        <authorList>
            <person name="Sorokin D.Y."/>
            <person name="Merkel A.Y."/>
        </authorList>
    </citation>
    <scope>NUCLEOTIDE SEQUENCE [LARGE SCALE GENOMIC DNA]</scope>
    <source>
        <strain evidence="12 13">Mx</strain>
    </source>
</reference>
<dbReference type="Pfam" id="PF00117">
    <property type="entry name" value="GATase"/>
    <property type="match status" value="1"/>
</dbReference>
<comment type="caution">
    <text evidence="12">The sequence shown here is derived from an EMBL/GenBank/DDBJ whole genome shotgun (WGS) entry which is preliminary data.</text>
</comment>
<dbReference type="InterPro" id="IPR027417">
    <property type="entry name" value="P-loop_NTPase"/>
</dbReference>
<dbReference type="Gene3D" id="3.40.50.300">
    <property type="entry name" value="P-loop containing nucleotide triphosphate hydrolases"/>
    <property type="match status" value="1"/>
</dbReference>
<dbReference type="Proteomes" id="UP001220010">
    <property type="component" value="Unassembled WGS sequence"/>
</dbReference>
<dbReference type="InterPro" id="IPR033828">
    <property type="entry name" value="GATase1_CTP_Synthase"/>
</dbReference>
<feature type="binding site" evidence="9">
    <location>
        <position position="360"/>
    </location>
    <ligand>
        <name>L-glutamine</name>
        <dbReference type="ChEBI" id="CHEBI:58359"/>
    </ligand>
</feature>
<dbReference type="GO" id="GO:0003883">
    <property type="term" value="F:CTP synthase activity"/>
    <property type="evidence" value="ECO:0007669"/>
    <property type="project" value="UniProtKB-EC"/>
</dbReference>
<comment type="miscellaneous">
    <text evidence="9">CTPSs have evolved a hybrid strategy for distinguishing between UTP and CTP. The overlapping regions of the product feedback inhibitory and substrate sites recognize a common feature in both compounds, the triphosphate moiety. To differentiate isosteric substrate and product pyrimidine rings, an additional pocket far from the expected kinase/ligase catalytic site, specifically recognizes the cytosine and ribose portions of the product inhibitor.</text>
</comment>
<comment type="caution">
    <text evidence="9">Lacks conserved residue(s) required for the propagation of feature annotation.</text>
</comment>
<dbReference type="PANTHER" id="PTHR11550:SF0">
    <property type="entry name" value="CTP SYNTHASE-RELATED"/>
    <property type="match status" value="1"/>
</dbReference>
<feature type="binding site" evidence="9">
    <location>
        <position position="467"/>
    </location>
    <ligand>
        <name>L-glutamine</name>
        <dbReference type="ChEBI" id="CHEBI:58359"/>
    </ligand>
</feature>
<feature type="binding site" evidence="9">
    <location>
        <position position="143"/>
    </location>
    <ligand>
        <name>Mg(2+)</name>
        <dbReference type="ChEBI" id="CHEBI:18420"/>
    </ligand>
</feature>
<dbReference type="SUPFAM" id="SSF52540">
    <property type="entry name" value="P-loop containing nucleoside triphosphate hydrolases"/>
    <property type="match status" value="1"/>
</dbReference>
<feature type="binding site" evidence="9">
    <location>
        <position position="224"/>
    </location>
    <ligand>
        <name>CTP</name>
        <dbReference type="ChEBI" id="CHEBI:37563"/>
        <note>allosteric inhibitor</note>
    </ligand>
</feature>
<evidence type="ECO:0000256" key="1">
    <source>
        <dbReference type="ARBA" id="ARBA00005171"/>
    </source>
</evidence>
<feature type="binding site" evidence="9">
    <location>
        <begin position="16"/>
        <end position="21"/>
    </location>
    <ligand>
        <name>ATP</name>
        <dbReference type="ChEBI" id="CHEBI:30616"/>
    </ligand>
</feature>
<dbReference type="InterPro" id="IPR017456">
    <property type="entry name" value="CTP_synthase_N"/>
</dbReference>
<keyword evidence="6 9" id="KW-0315">Glutamine amidotransferase</keyword>
<comment type="function">
    <text evidence="9">Catalyzes the ATP-dependent amination of UTP to CTP with either L-glutamine or ammonia as the source of nitrogen. Regulates intracellular CTP levels through interactions with the four ribonucleotide triphosphates.</text>
</comment>
<feature type="domain" description="Glutamine amidotransferase" evidence="10">
    <location>
        <begin position="309"/>
        <end position="529"/>
    </location>
</feature>
<evidence type="ECO:0000256" key="7">
    <source>
        <dbReference type="ARBA" id="ARBA00022975"/>
    </source>
</evidence>
<keyword evidence="4 9" id="KW-0547">Nucleotide-binding</keyword>
<feature type="active site" evidence="9">
    <location>
        <position position="512"/>
    </location>
</feature>